<name>A0A8S1VXG5_9CILI</name>
<dbReference type="OrthoDB" id="294324at2759"/>
<keyword evidence="2" id="KW-1185">Reference proteome</keyword>
<accession>A0A8S1VXG5</accession>
<evidence type="ECO:0000313" key="1">
    <source>
        <dbReference type="EMBL" id="CAD8181023.1"/>
    </source>
</evidence>
<organism evidence="1 2">
    <name type="scientific">Paramecium pentaurelia</name>
    <dbReference type="NCBI Taxonomy" id="43138"/>
    <lineage>
        <taxon>Eukaryota</taxon>
        <taxon>Sar</taxon>
        <taxon>Alveolata</taxon>
        <taxon>Ciliophora</taxon>
        <taxon>Intramacronucleata</taxon>
        <taxon>Oligohymenophorea</taxon>
        <taxon>Peniculida</taxon>
        <taxon>Parameciidae</taxon>
        <taxon>Paramecium</taxon>
    </lineage>
</organism>
<gene>
    <name evidence="1" type="ORF">PPENT_87.1.T0750161</name>
</gene>
<comment type="caution">
    <text evidence="1">The sequence shown here is derived from an EMBL/GenBank/DDBJ whole genome shotgun (WGS) entry which is preliminary data.</text>
</comment>
<dbReference type="Proteomes" id="UP000689195">
    <property type="component" value="Unassembled WGS sequence"/>
</dbReference>
<evidence type="ECO:0000313" key="2">
    <source>
        <dbReference type="Proteomes" id="UP000689195"/>
    </source>
</evidence>
<proteinExistence type="predicted"/>
<reference evidence="1" key="1">
    <citation type="submission" date="2021-01" db="EMBL/GenBank/DDBJ databases">
        <authorList>
            <consortium name="Genoscope - CEA"/>
            <person name="William W."/>
        </authorList>
    </citation>
    <scope>NUCLEOTIDE SEQUENCE</scope>
</reference>
<dbReference type="AlphaFoldDB" id="A0A8S1VXG5"/>
<sequence length="573" mass="66964">MDNKLTNINSYIEDLRTSNLSKEELFEKAKSLYESDQTILNAMTIFNFIADAEDRVLEVLQNSLLQLLQHQDNRIQELTIQIISKLVTKHNFQELSTQVLDLLINIIIWDDTFIIYNQSYKFAQTLLKESFPDIQNKIKVMEPMFMNKYYFTNKKEYYIQGLLGSMELFLQYKYNVDKVIEVIEIIQRIARHQNKYVRLYAQKFVHHLFQFYEGNLYNSIIISTIQQGLMDESLEVRMQALKEYQILNPKNKDCFMIPLLNNCHTDNLMEVAANIAQEHFPSVGGPPILGLITIIRDRFLKECLIYNYNCTTSRYYQIRSSGLSTLQTFILFLKQTPNLLPQKEILKAAQNCTLFETDPIVRQAGFSLMYHIIRLNMNEVMQYQQQIVDNCLFHLSDVPLECKEFCAKILALFKDHTDLIKNLQQKVQVVKDKEMAYQDFVGVVPNTEEAQNHLQKSLEAQGGKDKVVSKHQSQTLLGITMCFKQISILSPDEQLLKQLIILISSCLKYVDWQRHYILQCLIEGLQELKIVKRLPIKLLDETDILAYMKQYNETELLNRIGEIVGPTILKGRL</sequence>
<protein>
    <submittedName>
        <fullName evidence="1">Uncharacterized protein</fullName>
    </submittedName>
</protein>
<dbReference type="EMBL" id="CAJJDO010000075">
    <property type="protein sequence ID" value="CAD8181023.1"/>
    <property type="molecule type" value="Genomic_DNA"/>
</dbReference>